<dbReference type="InterPro" id="IPR010982">
    <property type="entry name" value="Lambda_DNA-bd_dom_sf"/>
</dbReference>
<accession>A0A4S5BQ31</accession>
<feature type="region of interest" description="Disordered" evidence="1">
    <location>
        <begin position="102"/>
        <end position="150"/>
    </location>
</feature>
<dbReference type="PROSITE" id="PS50943">
    <property type="entry name" value="HTH_CROC1"/>
    <property type="match status" value="1"/>
</dbReference>
<evidence type="ECO:0000256" key="1">
    <source>
        <dbReference type="SAM" id="MobiDB-lite"/>
    </source>
</evidence>
<proteinExistence type="predicted"/>
<dbReference type="SUPFAM" id="SSF47413">
    <property type="entry name" value="lambda repressor-like DNA-binding domains"/>
    <property type="match status" value="1"/>
</dbReference>
<dbReference type="Proteomes" id="UP000306236">
    <property type="component" value="Unassembled WGS sequence"/>
</dbReference>
<dbReference type="RefSeq" id="WP_136407273.1">
    <property type="nucleotide sequence ID" value="NZ_SSWX01000019.1"/>
</dbReference>
<dbReference type="GO" id="GO:0003677">
    <property type="term" value="F:DNA binding"/>
    <property type="evidence" value="ECO:0007669"/>
    <property type="project" value="InterPro"/>
</dbReference>
<dbReference type="Gene3D" id="1.10.260.40">
    <property type="entry name" value="lambda repressor-like DNA-binding domains"/>
    <property type="match status" value="1"/>
</dbReference>
<evidence type="ECO:0000259" key="2">
    <source>
        <dbReference type="PROSITE" id="PS50943"/>
    </source>
</evidence>
<keyword evidence="4" id="KW-1185">Reference proteome</keyword>
<dbReference type="AlphaFoldDB" id="A0A4S5BQ31"/>
<dbReference type="InterPro" id="IPR001387">
    <property type="entry name" value="Cro/C1-type_HTH"/>
</dbReference>
<feature type="compositionally biased region" description="Low complexity" evidence="1">
    <location>
        <begin position="109"/>
        <end position="123"/>
    </location>
</feature>
<feature type="compositionally biased region" description="Basic residues" evidence="1">
    <location>
        <begin position="139"/>
        <end position="150"/>
    </location>
</feature>
<dbReference type="SMART" id="SM00530">
    <property type="entry name" value="HTH_XRE"/>
    <property type="match status" value="1"/>
</dbReference>
<protein>
    <submittedName>
        <fullName evidence="3">Helix-turn-helix transcriptional regulator</fullName>
    </submittedName>
</protein>
<evidence type="ECO:0000313" key="3">
    <source>
        <dbReference type="EMBL" id="THJ31908.1"/>
    </source>
</evidence>
<dbReference type="CDD" id="cd00093">
    <property type="entry name" value="HTH_XRE"/>
    <property type="match status" value="1"/>
</dbReference>
<dbReference type="OrthoDB" id="7011085at2"/>
<evidence type="ECO:0000313" key="4">
    <source>
        <dbReference type="Proteomes" id="UP000306236"/>
    </source>
</evidence>
<dbReference type="EMBL" id="SSWX01000019">
    <property type="protein sequence ID" value="THJ31908.1"/>
    <property type="molecule type" value="Genomic_DNA"/>
</dbReference>
<gene>
    <name evidence="3" type="ORF">E8K88_13870</name>
</gene>
<organism evidence="3 4">
    <name type="scientific">Lampropedia aestuarii</name>
    <dbReference type="NCBI Taxonomy" id="2562762"/>
    <lineage>
        <taxon>Bacteria</taxon>
        <taxon>Pseudomonadati</taxon>
        <taxon>Pseudomonadota</taxon>
        <taxon>Betaproteobacteria</taxon>
        <taxon>Burkholderiales</taxon>
        <taxon>Comamonadaceae</taxon>
        <taxon>Lampropedia</taxon>
    </lineage>
</organism>
<name>A0A4S5BQ31_9BURK</name>
<sequence length="150" mass="16209">MGISLRLQEERKRLGLTQEAAAARLDATKRSVINWEGGAALPGAEVLARYAELGANVLYILTGQRDSSQPQIASEQVLIDSYRRCSVQAQRNLLQTATLLAGSADSNEQQSTSQTSTYSSSGSNMPVPDVDSPNAAKARQVRKRATKMDK</sequence>
<dbReference type="Pfam" id="PF01381">
    <property type="entry name" value="HTH_3"/>
    <property type="match status" value="1"/>
</dbReference>
<comment type="caution">
    <text evidence="3">The sequence shown here is derived from an EMBL/GenBank/DDBJ whole genome shotgun (WGS) entry which is preliminary data.</text>
</comment>
<reference evidence="3 4" key="1">
    <citation type="submission" date="2019-04" db="EMBL/GenBank/DDBJ databases">
        <title>Lampropedia sp YIM MLB12 draf genome.</title>
        <authorList>
            <person name="Wang Y.-X."/>
        </authorList>
    </citation>
    <scope>NUCLEOTIDE SEQUENCE [LARGE SCALE GENOMIC DNA]</scope>
    <source>
        <strain evidence="3 4">YIM MLB12</strain>
    </source>
</reference>
<feature type="domain" description="HTH cro/C1-type" evidence="2">
    <location>
        <begin position="7"/>
        <end position="60"/>
    </location>
</feature>